<reference evidence="1" key="1">
    <citation type="journal article" date="2014" name="Front. Microbiol.">
        <title>High frequency of phylogenetically diverse reductive dehalogenase-homologous genes in deep subseafloor sedimentary metagenomes.</title>
        <authorList>
            <person name="Kawai M."/>
            <person name="Futagami T."/>
            <person name="Toyoda A."/>
            <person name="Takaki Y."/>
            <person name="Nishi S."/>
            <person name="Hori S."/>
            <person name="Arai W."/>
            <person name="Tsubouchi T."/>
            <person name="Morono Y."/>
            <person name="Uchiyama I."/>
            <person name="Ito T."/>
            <person name="Fujiyama A."/>
            <person name="Inagaki F."/>
            <person name="Takami H."/>
        </authorList>
    </citation>
    <scope>NUCLEOTIDE SEQUENCE</scope>
    <source>
        <strain evidence="1">Expedition CK06-06</strain>
    </source>
</reference>
<proteinExistence type="predicted"/>
<comment type="caution">
    <text evidence="1">The sequence shown here is derived from an EMBL/GenBank/DDBJ whole genome shotgun (WGS) entry which is preliminary data.</text>
</comment>
<name>X0VH14_9ZZZZ</name>
<dbReference type="SUPFAM" id="SSF53335">
    <property type="entry name" value="S-adenosyl-L-methionine-dependent methyltransferases"/>
    <property type="match status" value="1"/>
</dbReference>
<organism evidence="1">
    <name type="scientific">marine sediment metagenome</name>
    <dbReference type="NCBI Taxonomy" id="412755"/>
    <lineage>
        <taxon>unclassified sequences</taxon>
        <taxon>metagenomes</taxon>
        <taxon>ecological metagenomes</taxon>
    </lineage>
</organism>
<sequence length="125" mass="13953">MDWVADRFPCDVGQDFDLICAINCFELWDHADDVVDGIKQRLKPKGTAIVGWTAISDRASVRHMAGPWLIQADKIIDTRRGRGVRFDWIGPPGVENRYQVVGNAFREGGFAVTETHSWLAARPAG</sequence>
<protein>
    <submittedName>
        <fullName evidence="1">Uncharacterized protein</fullName>
    </submittedName>
</protein>
<evidence type="ECO:0000313" key="1">
    <source>
        <dbReference type="EMBL" id="GAG10467.1"/>
    </source>
</evidence>
<dbReference type="Gene3D" id="3.40.50.150">
    <property type="entry name" value="Vaccinia Virus protein VP39"/>
    <property type="match status" value="1"/>
</dbReference>
<dbReference type="InterPro" id="IPR029063">
    <property type="entry name" value="SAM-dependent_MTases_sf"/>
</dbReference>
<dbReference type="EMBL" id="BARS01027306">
    <property type="protein sequence ID" value="GAG10467.1"/>
    <property type="molecule type" value="Genomic_DNA"/>
</dbReference>
<accession>X0VH14</accession>
<gene>
    <name evidence="1" type="ORF">S01H1_42906</name>
</gene>
<dbReference type="AlphaFoldDB" id="X0VH14"/>